<feature type="signal peptide" evidence="7">
    <location>
        <begin position="1"/>
        <end position="37"/>
    </location>
</feature>
<dbReference type="SUPFAM" id="SSF50156">
    <property type="entry name" value="PDZ domain-like"/>
    <property type="match status" value="2"/>
</dbReference>
<dbReference type="RefSeq" id="WP_265985388.1">
    <property type="nucleotide sequence ID" value="NZ_JAPHAV010000006.1"/>
</dbReference>
<accession>A0ABT3QQ72</accession>
<feature type="chain" id="PRO_5045563611" evidence="7">
    <location>
        <begin position="38"/>
        <end position="529"/>
    </location>
</feature>
<evidence type="ECO:0000313" key="10">
    <source>
        <dbReference type="Proteomes" id="UP001301216"/>
    </source>
</evidence>
<dbReference type="EC" id="3.4.21.107" evidence="9"/>
<dbReference type="EMBL" id="JAPHAV010000006">
    <property type="protein sequence ID" value="MCX2697759.1"/>
    <property type="molecule type" value="Genomic_DNA"/>
</dbReference>
<name>A0ABT3QQ72_9HYPH</name>
<dbReference type="PANTHER" id="PTHR43343:SF3">
    <property type="entry name" value="PROTEASE DO-LIKE 8, CHLOROPLASTIC"/>
    <property type="match status" value="1"/>
</dbReference>
<evidence type="ECO:0000313" key="9">
    <source>
        <dbReference type="EMBL" id="MCX2697759.1"/>
    </source>
</evidence>
<keyword evidence="1" id="KW-0645">Protease</keyword>
<dbReference type="SUPFAM" id="SSF50494">
    <property type="entry name" value="Trypsin-like serine proteases"/>
    <property type="match status" value="1"/>
</dbReference>
<dbReference type="SMART" id="SM00228">
    <property type="entry name" value="PDZ"/>
    <property type="match status" value="2"/>
</dbReference>
<evidence type="ECO:0000256" key="3">
    <source>
        <dbReference type="ARBA" id="ARBA00022737"/>
    </source>
</evidence>
<dbReference type="Pfam" id="PF13180">
    <property type="entry name" value="PDZ_2"/>
    <property type="match status" value="1"/>
</dbReference>
<feature type="domain" description="PDZ" evidence="8">
    <location>
        <begin position="283"/>
        <end position="374"/>
    </location>
</feature>
<organism evidence="9 10">
    <name type="scientific">Ochrobactrum chromiisoli</name>
    <dbReference type="NCBI Taxonomy" id="2993941"/>
    <lineage>
        <taxon>Bacteria</taxon>
        <taxon>Pseudomonadati</taxon>
        <taxon>Pseudomonadota</taxon>
        <taxon>Alphaproteobacteria</taxon>
        <taxon>Hyphomicrobiales</taxon>
        <taxon>Brucellaceae</taxon>
        <taxon>Brucella/Ochrobactrum group</taxon>
        <taxon>Ochrobactrum</taxon>
    </lineage>
</organism>
<dbReference type="PANTHER" id="PTHR43343">
    <property type="entry name" value="PEPTIDASE S12"/>
    <property type="match status" value="1"/>
</dbReference>
<keyword evidence="4 9" id="KW-0378">Hydrolase</keyword>
<keyword evidence="2 7" id="KW-0732">Signal</keyword>
<dbReference type="Gene3D" id="2.40.10.120">
    <property type="match status" value="1"/>
</dbReference>
<dbReference type="NCBIfam" id="TIGR02037">
    <property type="entry name" value="degP_htrA_DO"/>
    <property type="match status" value="1"/>
</dbReference>
<comment type="caution">
    <text evidence="9">The sequence shown here is derived from an EMBL/GenBank/DDBJ whole genome shotgun (WGS) entry which is preliminary data.</text>
</comment>
<evidence type="ECO:0000256" key="4">
    <source>
        <dbReference type="ARBA" id="ARBA00022801"/>
    </source>
</evidence>
<keyword evidence="10" id="KW-1185">Reference proteome</keyword>
<feature type="compositionally biased region" description="Basic and acidic residues" evidence="6">
    <location>
        <begin position="383"/>
        <end position="394"/>
    </location>
</feature>
<evidence type="ECO:0000256" key="6">
    <source>
        <dbReference type="SAM" id="MobiDB-lite"/>
    </source>
</evidence>
<protein>
    <submittedName>
        <fullName evidence="9">Do family serine endopeptidase</fullName>
        <ecNumber evidence="9">3.4.21.107</ecNumber>
    </submittedName>
</protein>
<dbReference type="InterPro" id="IPR036034">
    <property type="entry name" value="PDZ_sf"/>
</dbReference>
<keyword evidence="5" id="KW-0720">Serine protease</keyword>
<dbReference type="GO" id="GO:0016787">
    <property type="term" value="F:hydrolase activity"/>
    <property type="evidence" value="ECO:0007669"/>
    <property type="project" value="UniProtKB-KW"/>
</dbReference>
<evidence type="ECO:0000256" key="1">
    <source>
        <dbReference type="ARBA" id="ARBA00022670"/>
    </source>
</evidence>
<feature type="domain" description="PDZ" evidence="8">
    <location>
        <begin position="439"/>
        <end position="517"/>
    </location>
</feature>
<proteinExistence type="predicted"/>
<dbReference type="InterPro" id="IPR011782">
    <property type="entry name" value="Pept_S1C_Do"/>
</dbReference>
<evidence type="ECO:0000256" key="5">
    <source>
        <dbReference type="ARBA" id="ARBA00022825"/>
    </source>
</evidence>
<evidence type="ECO:0000259" key="8">
    <source>
        <dbReference type="PROSITE" id="PS50106"/>
    </source>
</evidence>
<dbReference type="PROSITE" id="PS50106">
    <property type="entry name" value="PDZ"/>
    <property type="match status" value="2"/>
</dbReference>
<sequence>MAIAPKASFTRTLLATVALGAMSFTGTVAIGATPSFAQQTAPIRQGPGSVADLAEGLLDAVVNISTSQTVKDDGEEDGGVPMPQVPEGSPFEDLFKDFFNDKDGGKNSDSRKVQSLGSGFVIDAKQGYIVTNNHVIADADEIEVNFVDGSKLKAELVGKDTKTDLAVLKVDPTKHKLKAVEFGNSEKARIGDWVLAIGNPFGLGGTVTAGIISARKRDIQSGPYDDFIQTDAAINRGNSGGPLFDMDGKVIGINTAIYSPSGGSIGIGFAIPAEMAVGVIDQLKEFGEVRRGWLGVRIQPVTDDVAQSLGLKESKGALIAGLVENSGVDNKEIKPGDVVIRYDGKPVERARDLPRLVAESAVGDEVEVVVVRDGEEKTVKVKLGRLVEDDKSTEDATEDQAPPPDMEDGEAAPDAPKSDTQKKEQKEQTATTAVMGMKLAEINDDVRGEFGIAEDVEGVAVLYVTPGSAASEKRIETGDVIVDVGQVTVKTPADVKKRIDALRREGRKNALLMLASRSGELRFVTIRID</sequence>
<dbReference type="PRINTS" id="PR00834">
    <property type="entry name" value="PROTEASES2C"/>
</dbReference>
<feature type="region of interest" description="Disordered" evidence="6">
    <location>
        <begin position="383"/>
        <end position="430"/>
    </location>
</feature>
<evidence type="ECO:0000256" key="7">
    <source>
        <dbReference type="SAM" id="SignalP"/>
    </source>
</evidence>
<dbReference type="InterPro" id="IPR051201">
    <property type="entry name" value="Chloro_Bact_Ser_Proteases"/>
</dbReference>
<dbReference type="InterPro" id="IPR001478">
    <property type="entry name" value="PDZ"/>
</dbReference>
<keyword evidence="3" id="KW-0677">Repeat</keyword>
<gene>
    <name evidence="9" type="ORF">OPR82_13435</name>
</gene>
<evidence type="ECO:0000256" key="2">
    <source>
        <dbReference type="ARBA" id="ARBA00022729"/>
    </source>
</evidence>
<dbReference type="Gene3D" id="2.30.42.10">
    <property type="match status" value="2"/>
</dbReference>
<dbReference type="Proteomes" id="UP001301216">
    <property type="component" value="Unassembled WGS sequence"/>
</dbReference>
<reference evidence="9 10" key="1">
    <citation type="submission" date="2022-11" db="EMBL/GenBank/DDBJ databases">
        <title>Brucella sp. YY2X, whole genome shotgun sequencing project.</title>
        <authorList>
            <person name="Yang Y."/>
        </authorList>
    </citation>
    <scope>NUCLEOTIDE SEQUENCE [LARGE SCALE GENOMIC DNA]</scope>
    <source>
        <strain evidence="9 10">YY2X</strain>
    </source>
</reference>
<dbReference type="Pfam" id="PF13365">
    <property type="entry name" value="Trypsin_2"/>
    <property type="match status" value="1"/>
</dbReference>
<dbReference type="InterPro" id="IPR009003">
    <property type="entry name" value="Peptidase_S1_PA"/>
</dbReference>
<feature type="compositionally biased region" description="Basic and acidic residues" evidence="6">
    <location>
        <begin position="416"/>
        <end position="427"/>
    </location>
</feature>
<dbReference type="InterPro" id="IPR001940">
    <property type="entry name" value="Peptidase_S1C"/>
</dbReference>